<evidence type="ECO:0000256" key="3">
    <source>
        <dbReference type="ARBA" id="ARBA00022538"/>
    </source>
</evidence>
<dbReference type="PANTHER" id="PTHR30540:SF83">
    <property type="entry name" value="K+ POTASSIUM TRANSPORTER"/>
    <property type="match status" value="1"/>
</dbReference>
<evidence type="ECO:0000313" key="13">
    <source>
        <dbReference type="EMBL" id="SBW01919.1"/>
    </source>
</evidence>
<feature type="transmembrane region" description="Helical" evidence="10">
    <location>
        <begin position="239"/>
        <end position="260"/>
    </location>
</feature>
<keyword evidence="8" id="KW-0406">Ion transport</keyword>
<feature type="transmembrane region" description="Helical" evidence="10">
    <location>
        <begin position="388"/>
        <end position="407"/>
    </location>
</feature>
<feature type="domain" description="K+ potassium transporter integral membrane" evidence="11">
    <location>
        <begin position="16"/>
        <end position="453"/>
    </location>
</feature>
<feature type="transmembrane region" description="Helical" evidence="10">
    <location>
        <begin position="360"/>
        <end position="381"/>
    </location>
</feature>
<dbReference type="RefSeq" id="WP_296941857.1">
    <property type="nucleotide sequence ID" value="NZ_LT599032.1"/>
</dbReference>
<name>A0A212JR37_9BACT</name>
<dbReference type="Pfam" id="PF22776">
    <property type="entry name" value="K_trans_C"/>
    <property type="match status" value="1"/>
</dbReference>
<keyword evidence="9 10" id="KW-0472">Membrane</keyword>
<dbReference type="InterPro" id="IPR053952">
    <property type="entry name" value="K_trans_C"/>
</dbReference>
<evidence type="ECO:0000259" key="12">
    <source>
        <dbReference type="Pfam" id="PF22776"/>
    </source>
</evidence>
<protein>
    <submittedName>
        <fullName evidence="13">Putative potassium transport system protein kup</fullName>
    </submittedName>
</protein>
<evidence type="ECO:0000256" key="6">
    <source>
        <dbReference type="ARBA" id="ARBA00022958"/>
    </source>
</evidence>
<feature type="transmembrane region" description="Helical" evidence="10">
    <location>
        <begin position="280"/>
        <end position="301"/>
    </location>
</feature>
<evidence type="ECO:0000256" key="4">
    <source>
        <dbReference type="ARBA" id="ARBA00022692"/>
    </source>
</evidence>
<dbReference type="InterPro" id="IPR003855">
    <property type="entry name" value="K+_transporter"/>
</dbReference>
<feature type="transmembrane region" description="Helical" evidence="10">
    <location>
        <begin position="332"/>
        <end position="354"/>
    </location>
</feature>
<evidence type="ECO:0000256" key="9">
    <source>
        <dbReference type="ARBA" id="ARBA00023136"/>
    </source>
</evidence>
<evidence type="ECO:0000256" key="5">
    <source>
        <dbReference type="ARBA" id="ARBA00022847"/>
    </source>
</evidence>
<dbReference type="Pfam" id="PF02705">
    <property type="entry name" value="K_trans"/>
    <property type="match status" value="1"/>
</dbReference>
<comment type="subcellular location">
    <subcellularLocation>
        <location evidence="1">Membrane</location>
        <topology evidence="1">Multi-pass membrane protein</topology>
    </subcellularLocation>
</comment>
<evidence type="ECO:0000256" key="2">
    <source>
        <dbReference type="ARBA" id="ARBA00022448"/>
    </source>
</evidence>
<proteinExistence type="predicted"/>
<keyword evidence="4 10" id="KW-0812">Transmembrane</keyword>
<keyword evidence="3" id="KW-0633">Potassium transport</keyword>
<reference evidence="13" key="1">
    <citation type="submission" date="2016-04" db="EMBL/GenBank/DDBJ databases">
        <authorList>
            <person name="Evans L.H."/>
            <person name="Alamgir A."/>
            <person name="Owens N."/>
            <person name="Weber N.D."/>
            <person name="Virtaneva K."/>
            <person name="Barbian K."/>
            <person name="Babar A."/>
            <person name="Rosenke K."/>
        </authorList>
    </citation>
    <scope>NUCLEOTIDE SEQUENCE</scope>
    <source>
        <strain evidence="13">86-1</strain>
    </source>
</reference>
<dbReference type="PANTHER" id="PTHR30540">
    <property type="entry name" value="OSMOTIC STRESS POTASSIUM TRANSPORTER"/>
    <property type="match status" value="1"/>
</dbReference>
<gene>
    <name evidence="13" type="primary">kup</name>
    <name evidence="13" type="ORF">KL86DYS1_30129</name>
</gene>
<organism evidence="13">
    <name type="scientific">uncultured Dysgonomonas sp</name>
    <dbReference type="NCBI Taxonomy" id="206096"/>
    <lineage>
        <taxon>Bacteria</taxon>
        <taxon>Pseudomonadati</taxon>
        <taxon>Bacteroidota</taxon>
        <taxon>Bacteroidia</taxon>
        <taxon>Bacteroidales</taxon>
        <taxon>Dysgonomonadaceae</taxon>
        <taxon>Dysgonomonas</taxon>
        <taxon>environmental samples</taxon>
    </lineage>
</organism>
<dbReference type="AlphaFoldDB" id="A0A212JR37"/>
<keyword evidence="5" id="KW-0769">Symport</keyword>
<feature type="transmembrane region" description="Helical" evidence="10">
    <location>
        <begin position="164"/>
        <end position="184"/>
    </location>
</feature>
<feature type="transmembrane region" description="Helical" evidence="10">
    <location>
        <begin position="50"/>
        <end position="72"/>
    </location>
</feature>
<dbReference type="GO" id="GO:0015293">
    <property type="term" value="F:symporter activity"/>
    <property type="evidence" value="ECO:0007669"/>
    <property type="project" value="UniProtKB-KW"/>
</dbReference>
<feature type="transmembrane region" description="Helical" evidence="10">
    <location>
        <begin position="132"/>
        <end position="152"/>
    </location>
</feature>
<dbReference type="InterPro" id="IPR053951">
    <property type="entry name" value="K_trans_N"/>
</dbReference>
<keyword evidence="2" id="KW-0813">Transport</keyword>
<accession>A0A212JR37</accession>
<keyword evidence="6" id="KW-0630">Potassium</keyword>
<evidence type="ECO:0000256" key="10">
    <source>
        <dbReference type="SAM" id="Phobius"/>
    </source>
</evidence>
<feature type="transmembrane region" description="Helical" evidence="10">
    <location>
        <begin position="413"/>
        <end position="435"/>
    </location>
</feature>
<sequence length="658" mass="73965">MKENHKVPFSALGVTLAIGIVFGDIGTSPLYVMRAILNALPAGQLTRPDYILGAVSCVIWTLTIQTTLKYVIITLRADNKGEGGILSLYALVRQKYRWAYVLAGLGAATLLADGIITPAMTVMSAVEGLNTIAPHIPVIPVTIAIVLLLFLVQPFGTGSLGKYFGPLMIVWFTMMAVMGMSQLVTDVTVLRAFNPMYAINFLIAVPQTMIILGAVFLCTTGAEALYSDLGHCGLKNIRVSWIYVKIALIVNYLGQAAWIINSHGKVTHDINPFFAMMPEWFSLIGVLMATLAAIIASQALISGSFTVISEAISLNIWPNVKIQYPTNIKGQLYIPSINHMMMVLCIIIILTMQSSMKLEAAYGLAITLSMLMTSVLLFLYFMKNNRPLWFSIPLTLFFVVIEFSFFLANMQKFAHGGFVPIVIAGILLLFMYSWYNGRRIKRHYTVYDQVDEQYINQIIRISKDETVPKAATHLVYIVKANNKNFLESKIAYSLFKGTPKRADTYWFVRIKRTDEPYEFSYETTVYAPKKVFRINIRAGFKLGIHTDKYVTLIANELERHGLVDLTTRYPSMQEGNDKRGDFKYMVVDRIFRNVHMNPSRQIVLACYNLVKKLTTSDTQMYDIDPSLAVVETVPLRQVDHTEEQLKELLKQSAEESES</sequence>
<dbReference type="GO" id="GO:0015079">
    <property type="term" value="F:potassium ion transmembrane transporter activity"/>
    <property type="evidence" value="ECO:0007669"/>
    <property type="project" value="InterPro"/>
</dbReference>
<evidence type="ECO:0000256" key="7">
    <source>
        <dbReference type="ARBA" id="ARBA00022989"/>
    </source>
</evidence>
<feature type="domain" description="K+ potassium transporter C-terminal" evidence="12">
    <location>
        <begin position="473"/>
        <end position="626"/>
    </location>
</feature>
<evidence type="ECO:0000259" key="11">
    <source>
        <dbReference type="Pfam" id="PF02705"/>
    </source>
</evidence>
<feature type="transmembrane region" description="Helical" evidence="10">
    <location>
        <begin position="98"/>
        <end position="120"/>
    </location>
</feature>
<dbReference type="EMBL" id="FLUM01000003">
    <property type="protein sequence ID" value="SBW01919.1"/>
    <property type="molecule type" value="Genomic_DNA"/>
</dbReference>
<feature type="transmembrane region" description="Helical" evidence="10">
    <location>
        <begin position="196"/>
        <end position="218"/>
    </location>
</feature>
<evidence type="ECO:0000256" key="1">
    <source>
        <dbReference type="ARBA" id="ARBA00004141"/>
    </source>
</evidence>
<dbReference type="GO" id="GO:0016020">
    <property type="term" value="C:membrane"/>
    <property type="evidence" value="ECO:0007669"/>
    <property type="project" value="UniProtKB-SubCell"/>
</dbReference>
<keyword evidence="7 10" id="KW-1133">Transmembrane helix</keyword>
<evidence type="ECO:0000256" key="8">
    <source>
        <dbReference type="ARBA" id="ARBA00023065"/>
    </source>
</evidence>